<feature type="signal peptide" evidence="1">
    <location>
        <begin position="1"/>
        <end position="32"/>
    </location>
</feature>
<comment type="caution">
    <text evidence="3">The sequence shown here is derived from an EMBL/GenBank/DDBJ whole genome shotgun (WGS) entry which is preliminary data.</text>
</comment>
<dbReference type="OrthoDB" id="9801679at2"/>
<feature type="chain" id="PRO_5001495210" evidence="1">
    <location>
        <begin position="33"/>
        <end position="1394"/>
    </location>
</feature>
<dbReference type="NCBIfam" id="NF038032">
    <property type="entry name" value="CehA_McbA_metalo"/>
    <property type="match status" value="1"/>
</dbReference>
<sequence>MIKKKMTRKLTSLFLVFVMVLNFFSISIPVQAAQPDTVASWDYISAPTSYPIPATGGTYKDTAFLKNFKDATPSYSAVSLSINGWDNGTNTKYWQIEFSTKGYDNLILSAKTRSSSTGPRDFKLIYSVDEGNTWADVPNSTYAITGTTLNNYMSAINLPSEISNKDKVYIRFIMTSNASSSSTTVLEVAPTGTSNINNISVTGTPVSNAETVAGIEASPESGNEIALGSKVALYCATEGATIMYSINDSEFTPYNPETQITLTTLPATIKAYGMKEGLNNSVVSTFNYTQGKTLSVTANPNGGAVILHKAVMLSCETPNSTIKYSLDDGVNWNDYTEPIILRQLPTTIKAYAKAEGLLDSPISTFSFTQKVNTEYNIYFGQIHSHTTNSDGLGTLDDAYSYAKNTAKLDFFAVTDHSNSFDNALISSMADGSKSTKWLNGRDAADRYTGNTFVGIYAYEMTWSNGTGHINTFNTPGFETRDNAKYKQPDGLKQYYDLLKLFPDSISQMNHPGPTFGDFNDFAYYDPQIDKLITLIEVGNGEGAIGSSGYFPSYEYYQRALDKGWHLAPTNNQDNHLGKWGTANTGRTVVLADSLTRDNIYDAMRNMRVYATEDNNLKINYTLNGEIMGTIFESKPESVNIKVDIEDPDNEALGKISVIANGGKVVATKIVTANKDLIEFNLSANYSYYYIRVDEADKDIAVTAPVWIGEVDKAGISKTFGSTTLPIKGESFKITSNLFNNENYPMEITSLVYSINGNVINEAHDLAAVASLGAAAYSFDYTPPASGKFNIDVKMMARINGVEKIFTDVLKVEVVDPLVTTKVVVDATHYNDYVYGYYANNLNNFTTIANSQKIAVNIEKNKLTDEVLKDAQLLIITAPAKKAGTVNGISYQPQSFSDEDIAVVKRFVDRGGNLIVCGIADYQDGTGEYQTSTQMNRLLEGIGASTRFNNDEVVDDINKLNNQNYRLAFRNYNFNSPYLNGVLPEQNYSFYSGCSLNIDENSLNTGRATWLVKGYDTTRSIDSNKNVAGVSLPEGSVYALAVENLPGGGKMFIGGTVFISDFEVKVQLDNSAQLQNSNYNITLNILDSIKKVIPVTPIANVREGQKGDVYCVEGTVTAGKTPSDNAFFDTLYIQDSTGGINLFPISDGNIMVGQRVRAIGTLDEYQGDLELRVIEYSVTDISVNPIDPTLLSTKDAMDSKFGGLLVKVIGKVTRMDSQNIYVDDGTGEARVFLDGYIGDGSGDSTKAGKWDERIKVGSKISAIGLASVDPFGPRLRVRNTSEVVWIEDSPQRDDFEIITTEVPEKIIKGQDVRISIKGINYTKQDKRVALIVALYDENDKMLLYGASQQIIKVTDSATLTVMMSIPNVQGKLKIKYFIWESLDNMIPLSDMHEIE</sequence>
<name>A0A017RY17_9CLOT</name>
<dbReference type="InterPro" id="IPR016195">
    <property type="entry name" value="Pol/histidinol_Pase-like"/>
</dbReference>
<organism evidence="3 4">
    <name type="scientific">Fervidicella metallireducens AeB</name>
    <dbReference type="NCBI Taxonomy" id="1403537"/>
    <lineage>
        <taxon>Bacteria</taxon>
        <taxon>Bacillati</taxon>
        <taxon>Bacillota</taxon>
        <taxon>Clostridia</taxon>
        <taxon>Eubacteriales</taxon>
        <taxon>Clostridiaceae</taxon>
        <taxon>Fervidicella</taxon>
    </lineage>
</organism>
<evidence type="ECO:0000256" key="1">
    <source>
        <dbReference type="SAM" id="SignalP"/>
    </source>
</evidence>
<reference evidence="3 4" key="1">
    <citation type="journal article" date="2014" name="Genome Announc.">
        <title>Draft Genome Sequence of Fervidicella metallireducens Strain AeBT, an Iron-Reducing Thermoanaerobe from the Great Artesian Basin.</title>
        <authorList>
            <person name="Patel B.K."/>
        </authorList>
    </citation>
    <scope>NUCLEOTIDE SEQUENCE [LARGE SCALE GENOMIC DNA]</scope>
    <source>
        <strain evidence="3 4">AeB</strain>
    </source>
</reference>
<accession>A0A017RY17</accession>
<dbReference type="Pfam" id="PF13290">
    <property type="entry name" value="CHB_HEX_C_1"/>
    <property type="match status" value="1"/>
</dbReference>
<proteinExistence type="predicted"/>
<evidence type="ECO:0000259" key="2">
    <source>
        <dbReference type="Pfam" id="PF13290"/>
    </source>
</evidence>
<evidence type="ECO:0000313" key="3">
    <source>
        <dbReference type="EMBL" id="EYE89663.1"/>
    </source>
</evidence>
<dbReference type="InterPro" id="IPR013783">
    <property type="entry name" value="Ig-like_fold"/>
</dbReference>
<keyword evidence="1" id="KW-0732">Signal</keyword>
<dbReference type="Pfam" id="PF13287">
    <property type="entry name" value="Fn3_assoc"/>
    <property type="match status" value="1"/>
</dbReference>
<dbReference type="Gene3D" id="2.60.40.10">
    <property type="entry name" value="Immunoglobulins"/>
    <property type="match status" value="1"/>
</dbReference>
<dbReference type="RefSeq" id="WP_051514794.1">
    <property type="nucleotide sequence ID" value="NZ_AZQP01000002.1"/>
</dbReference>
<dbReference type="InterPro" id="IPR059177">
    <property type="entry name" value="GH29D-like_dom"/>
</dbReference>
<evidence type="ECO:0000313" key="4">
    <source>
        <dbReference type="Proteomes" id="UP000019681"/>
    </source>
</evidence>
<gene>
    <name evidence="3" type="ORF">Q428_01210</name>
</gene>
<dbReference type="Gene3D" id="3.20.20.140">
    <property type="entry name" value="Metal-dependent hydrolases"/>
    <property type="match status" value="1"/>
</dbReference>
<dbReference type="InterPro" id="IPR026876">
    <property type="entry name" value="Fn3_assoc_repeat"/>
</dbReference>
<keyword evidence="4" id="KW-1185">Reference proteome</keyword>
<dbReference type="EMBL" id="AZQP01000002">
    <property type="protein sequence ID" value="EYE89663.1"/>
    <property type="molecule type" value="Genomic_DNA"/>
</dbReference>
<dbReference type="SUPFAM" id="SSF89550">
    <property type="entry name" value="PHP domain-like"/>
    <property type="match status" value="1"/>
</dbReference>
<feature type="domain" description="GH29D-like beta-sandwich" evidence="2">
    <location>
        <begin position="220"/>
        <end position="285"/>
    </location>
</feature>
<dbReference type="STRING" id="1403537.Q428_01210"/>
<dbReference type="Proteomes" id="UP000019681">
    <property type="component" value="Unassembled WGS sequence"/>
</dbReference>
<protein>
    <submittedName>
        <fullName evidence="3">Nucleotide-binding protein</fullName>
    </submittedName>
</protein>